<evidence type="ECO:0000256" key="3">
    <source>
        <dbReference type="ARBA" id="ARBA00022448"/>
    </source>
</evidence>
<feature type="transmembrane region" description="Helical" evidence="12">
    <location>
        <begin position="122"/>
        <end position="142"/>
    </location>
</feature>
<comment type="subcellular location">
    <subcellularLocation>
        <location evidence="1">Cell membrane</location>
        <topology evidence="1">Multi-pass membrane protein</topology>
    </subcellularLocation>
</comment>
<evidence type="ECO:0000259" key="13">
    <source>
        <dbReference type="Pfam" id="PF01292"/>
    </source>
</evidence>
<keyword evidence="9 12" id="KW-1133">Transmembrane helix</keyword>
<dbReference type="PANTHER" id="PTHR30485:SF2">
    <property type="entry name" value="BLL0597 PROTEIN"/>
    <property type="match status" value="1"/>
</dbReference>
<evidence type="ECO:0000256" key="12">
    <source>
        <dbReference type="SAM" id="Phobius"/>
    </source>
</evidence>
<dbReference type="PANTHER" id="PTHR30485">
    <property type="entry name" value="NI/FE-HYDROGENASE 1 B-TYPE CYTOCHROME SUBUNIT"/>
    <property type="match status" value="1"/>
</dbReference>
<dbReference type="InterPro" id="IPR011577">
    <property type="entry name" value="Cyt_b561_bac/Ni-Hgenase"/>
</dbReference>
<keyword evidence="5" id="KW-0349">Heme</keyword>
<dbReference type="GO" id="GO:0005506">
    <property type="term" value="F:iron ion binding"/>
    <property type="evidence" value="ECO:0007669"/>
    <property type="project" value="InterPro"/>
</dbReference>
<dbReference type="PRINTS" id="PR00161">
    <property type="entry name" value="NIHGNASECYTB"/>
</dbReference>
<organism evidence="14 15">
    <name type="scientific">Thiohalobacter thiocyanaticus</name>
    <dbReference type="NCBI Taxonomy" id="585455"/>
    <lineage>
        <taxon>Bacteria</taxon>
        <taxon>Pseudomonadati</taxon>
        <taxon>Pseudomonadota</taxon>
        <taxon>Gammaproteobacteria</taxon>
        <taxon>Thiohalobacterales</taxon>
        <taxon>Thiohalobacteraceae</taxon>
        <taxon>Thiohalobacter</taxon>
    </lineage>
</organism>
<sequence length="245" mass="27313">MTQSENETYRVWDRSVRVFHWVNFTSVLLLLAIGLIIYNGKALGISAEAKVFLKTFHVWVGYVMVLNLLWRYLWGFVGSRYARWGAVLPFGRGYFSELGAYLRSLAGGEPRRYLGHNPLGRLMVLVLFVLLTVQGVTGLVLAGTDIYYPPLGGWIAGWVAAAGVDPATLVPGDKTLVDPAAWEAMRAFRKPYITLHEWVFFVLSGAAVLHILAVVAAEIKERSGLVSAMIHGYKTPDREPEDRSE</sequence>
<proteinExistence type="inferred from homology"/>
<accession>A0A1Z4VSB1</accession>
<dbReference type="GO" id="GO:0005886">
    <property type="term" value="C:plasma membrane"/>
    <property type="evidence" value="ECO:0007669"/>
    <property type="project" value="UniProtKB-SubCell"/>
</dbReference>
<dbReference type="Pfam" id="PF01292">
    <property type="entry name" value="Ni_hydr_CYTB"/>
    <property type="match status" value="1"/>
</dbReference>
<dbReference type="RefSeq" id="WP_096366481.1">
    <property type="nucleotide sequence ID" value="NZ_AP018052.1"/>
</dbReference>
<feature type="transmembrane region" description="Helical" evidence="12">
    <location>
        <begin position="198"/>
        <end position="219"/>
    </location>
</feature>
<dbReference type="EMBL" id="AP018052">
    <property type="protein sequence ID" value="BAZ94383.1"/>
    <property type="molecule type" value="Genomic_DNA"/>
</dbReference>
<evidence type="ECO:0000256" key="6">
    <source>
        <dbReference type="ARBA" id="ARBA00022692"/>
    </source>
</evidence>
<dbReference type="KEGG" id="ttc:FOKN1_2003"/>
<evidence type="ECO:0000313" key="14">
    <source>
        <dbReference type="EMBL" id="BAZ94383.1"/>
    </source>
</evidence>
<evidence type="ECO:0000313" key="15">
    <source>
        <dbReference type="Proteomes" id="UP000218765"/>
    </source>
</evidence>
<evidence type="ECO:0000256" key="7">
    <source>
        <dbReference type="ARBA" id="ARBA00022723"/>
    </source>
</evidence>
<evidence type="ECO:0000256" key="4">
    <source>
        <dbReference type="ARBA" id="ARBA00022475"/>
    </source>
</evidence>
<name>A0A1Z4VSB1_9GAMM</name>
<dbReference type="InterPro" id="IPR016174">
    <property type="entry name" value="Di-haem_cyt_TM"/>
</dbReference>
<dbReference type="OrthoDB" id="196472at2"/>
<evidence type="ECO:0000256" key="5">
    <source>
        <dbReference type="ARBA" id="ARBA00022617"/>
    </source>
</evidence>
<dbReference type="GO" id="GO:0022904">
    <property type="term" value="P:respiratory electron transport chain"/>
    <property type="evidence" value="ECO:0007669"/>
    <property type="project" value="InterPro"/>
</dbReference>
<evidence type="ECO:0000256" key="11">
    <source>
        <dbReference type="ARBA" id="ARBA00023136"/>
    </source>
</evidence>
<keyword evidence="6 12" id="KW-0812">Transmembrane</keyword>
<protein>
    <submittedName>
        <fullName evidence="14">Cytochrome B561</fullName>
    </submittedName>
</protein>
<keyword evidence="8" id="KW-0249">Electron transport</keyword>
<evidence type="ECO:0000256" key="10">
    <source>
        <dbReference type="ARBA" id="ARBA00023004"/>
    </source>
</evidence>
<dbReference type="Gene3D" id="1.20.950.20">
    <property type="entry name" value="Transmembrane di-heme cytochromes, Chain C"/>
    <property type="match status" value="1"/>
</dbReference>
<dbReference type="InterPro" id="IPR051542">
    <property type="entry name" value="Hydrogenase_cytochrome"/>
</dbReference>
<dbReference type="InterPro" id="IPR000516">
    <property type="entry name" value="Ni-dep_Hydgase_cyt-B"/>
</dbReference>
<dbReference type="GO" id="GO:0020037">
    <property type="term" value="F:heme binding"/>
    <property type="evidence" value="ECO:0007669"/>
    <property type="project" value="TreeGrafter"/>
</dbReference>
<evidence type="ECO:0000256" key="1">
    <source>
        <dbReference type="ARBA" id="ARBA00004651"/>
    </source>
</evidence>
<keyword evidence="7" id="KW-0479">Metal-binding</keyword>
<gene>
    <name evidence="14" type="ORF">FOKN1_2003</name>
</gene>
<feature type="transmembrane region" description="Helical" evidence="12">
    <location>
        <begin position="20"/>
        <end position="39"/>
    </location>
</feature>
<keyword evidence="3" id="KW-0813">Transport</keyword>
<keyword evidence="15" id="KW-1185">Reference proteome</keyword>
<feature type="domain" description="Cytochrome b561 bacterial/Ni-hydrogenase" evidence="13">
    <location>
        <begin position="11"/>
        <end position="232"/>
    </location>
</feature>
<evidence type="ECO:0000256" key="2">
    <source>
        <dbReference type="ARBA" id="ARBA00008622"/>
    </source>
</evidence>
<comment type="similarity">
    <text evidence="2">Belongs to the HupC/HyaC/HydC family.</text>
</comment>
<dbReference type="AlphaFoldDB" id="A0A1Z4VSB1"/>
<dbReference type="SUPFAM" id="SSF81342">
    <property type="entry name" value="Transmembrane di-heme cytochromes"/>
    <property type="match status" value="1"/>
</dbReference>
<reference evidence="14 15" key="1">
    <citation type="submission" date="2017-05" db="EMBL/GenBank/DDBJ databases">
        <title>Thiocyanate degradation by Thiohalobacter thiocyanaticus FOKN1.</title>
        <authorList>
            <person name="Oshiki M."/>
            <person name="Fukushima T."/>
            <person name="Kawano S."/>
            <person name="Nakagawa J."/>
        </authorList>
    </citation>
    <scope>NUCLEOTIDE SEQUENCE [LARGE SCALE GENOMIC DNA]</scope>
    <source>
        <strain evidence="14 15">FOKN1</strain>
    </source>
</reference>
<evidence type="ECO:0000256" key="8">
    <source>
        <dbReference type="ARBA" id="ARBA00022982"/>
    </source>
</evidence>
<dbReference type="Proteomes" id="UP000218765">
    <property type="component" value="Chromosome"/>
</dbReference>
<keyword evidence="4" id="KW-1003">Cell membrane</keyword>
<dbReference type="GO" id="GO:0009055">
    <property type="term" value="F:electron transfer activity"/>
    <property type="evidence" value="ECO:0007669"/>
    <property type="project" value="InterPro"/>
</dbReference>
<evidence type="ECO:0000256" key="9">
    <source>
        <dbReference type="ARBA" id="ARBA00022989"/>
    </source>
</evidence>
<feature type="transmembrane region" description="Helical" evidence="12">
    <location>
        <begin position="51"/>
        <end position="70"/>
    </location>
</feature>
<keyword evidence="11 12" id="KW-0472">Membrane</keyword>
<keyword evidence="10" id="KW-0408">Iron</keyword>